<proteinExistence type="inferred from homology"/>
<dbReference type="Gene3D" id="2.170.130.10">
    <property type="entry name" value="TonB-dependent receptor, plug domain"/>
    <property type="match status" value="1"/>
</dbReference>
<dbReference type="InterPro" id="IPR008969">
    <property type="entry name" value="CarboxyPept-like_regulatory"/>
</dbReference>
<evidence type="ECO:0000256" key="6">
    <source>
        <dbReference type="ARBA" id="ARBA00023237"/>
    </source>
</evidence>
<dbReference type="PROSITE" id="PS52016">
    <property type="entry name" value="TONB_DEPENDENT_REC_3"/>
    <property type="match status" value="1"/>
</dbReference>
<comment type="subcellular location">
    <subcellularLocation>
        <location evidence="1 7">Cell outer membrane</location>
        <topology evidence="1 7">Multi-pass membrane protein</topology>
    </subcellularLocation>
</comment>
<keyword evidence="2 7" id="KW-0813">Transport</keyword>
<comment type="caution">
    <text evidence="10">The sequence shown here is derived from an EMBL/GenBank/DDBJ whole genome shotgun (WGS) entry which is preliminary data.</text>
</comment>
<evidence type="ECO:0000259" key="9">
    <source>
        <dbReference type="Pfam" id="PF07715"/>
    </source>
</evidence>
<evidence type="ECO:0000256" key="1">
    <source>
        <dbReference type="ARBA" id="ARBA00004571"/>
    </source>
</evidence>
<evidence type="ECO:0000256" key="4">
    <source>
        <dbReference type="ARBA" id="ARBA00022692"/>
    </source>
</evidence>
<evidence type="ECO:0000256" key="5">
    <source>
        <dbReference type="ARBA" id="ARBA00023136"/>
    </source>
</evidence>
<protein>
    <submittedName>
        <fullName evidence="10">TonB-dependent receptor plug domain-containing protein</fullName>
    </submittedName>
</protein>
<keyword evidence="6 7" id="KW-0998">Cell outer membrane</keyword>
<keyword evidence="5 7" id="KW-0472">Membrane</keyword>
<evidence type="ECO:0000313" key="11">
    <source>
        <dbReference type="Proteomes" id="UP001207742"/>
    </source>
</evidence>
<dbReference type="SUPFAM" id="SSF56935">
    <property type="entry name" value="Porins"/>
    <property type="match status" value="1"/>
</dbReference>
<evidence type="ECO:0000256" key="7">
    <source>
        <dbReference type="PROSITE-ProRule" id="PRU01360"/>
    </source>
</evidence>
<comment type="similarity">
    <text evidence="7">Belongs to the TonB-dependent receptor family.</text>
</comment>
<dbReference type="Proteomes" id="UP001207742">
    <property type="component" value="Unassembled WGS sequence"/>
</dbReference>
<dbReference type="InterPro" id="IPR037066">
    <property type="entry name" value="Plug_dom_sf"/>
</dbReference>
<keyword evidence="11" id="KW-1185">Reference proteome</keyword>
<dbReference type="Pfam" id="PF07715">
    <property type="entry name" value="Plug"/>
    <property type="match status" value="1"/>
</dbReference>
<dbReference type="InterPro" id="IPR039426">
    <property type="entry name" value="TonB-dep_rcpt-like"/>
</dbReference>
<dbReference type="EMBL" id="JAPDNS010000001">
    <property type="protein sequence ID" value="MCW3482983.1"/>
    <property type="molecule type" value="Genomic_DNA"/>
</dbReference>
<evidence type="ECO:0000256" key="2">
    <source>
        <dbReference type="ARBA" id="ARBA00022448"/>
    </source>
</evidence>
<keyword evidence="10" id="KW-0675">Receptor</keyword>
<organism evidence="10 11">
    <name type="scientific">Chitinophaga nivalis</name>
    <dbReference type="NCBI Taxonomy" id="2991709"/>
    <lineage>
        <taxon>Bacteria</taxon>
        <taxon>Pseudomonadati</taxon>
        <taxon>Bacteroidota</taxon>
        <taxon>Chitinophagia</taxon>
        <taxon>Chitinophagales</taxon>
        <taxon>Chitinophagaceae</taxon>
        <taxon>Chitinophaga</taxon>
    </lineage>
</organism>
<keyword evidence="4 7" id="KW-0812">Transmembrane</keyword>
<dbReference type="Gene3D" id="2.40.170.20">
    <property type="entry name" value="TonB-dependent receptor, beta-barrel domain"/>
    <property type="match status" value="1"/>
</dbReference>
<feature type="chain" id="PRO_5046781883" evidence="8">
    <location>
        <begin position="21"/>
        <end position="1071"/>
    </location>
</feature>
<accession>A0ABT3IGA3</accession>
<dbReference type="SUPFAM" id="SSF49464">
    <property type="entry name" value="Carboxypeptidase regulatory domain-like"/>
    <property type="match status" value="1"/>
</dbReference>
<name>A0ABT3IGA3_9BACT</name>
<feature type="domain" description="TonB-dependent receptor plug" evidence="9">
    <location>
        <begin position="125"/>
        <end position="234"/>
    </location>
</feature>
<keyword evidence="8" id="KW-0732">Signal</keyword>
<reference evidence="10 11" key="1">
    <citation type="submission" date="2022-10" db="EMBL/GenBank/DDBJ databases">
        <title>Chitinophaga nivalis PC15 sp. nov., isolated from Pyeongchang county, South Korea.</title>
        <authorList>
            <person name="Trinh H.N."/>
        </authorList>
    </citation>
    <scope>NUCLEOTIDE SEQUENCE [LARGE SCALE GENOMIC DNA]</scope>
    <source>
        <strain evidence="10 11">PC14</strain>
    </source>
</reference>
<evidence type="ECO:0000256" key="8">
    <source>
        <dbReference type="SAM" id="SignalP"/>
    </source>
</evidence>
<dbReference type="InterPro" id="IPR036942">
    <property type="entry name" value="Beta-barrel_TonB_sf"/>
</dbReference>
<evidence type="ECO:0000256" key="3">
    <source>
        <dbReference type="ARBA" id="ARBA00022452"/>
    </source>
</evidence>
<feature type="signal peptide" evidence="8">
    <location>
        <begin position="1"/>
        <end position="20"/>
    </location>
</feature>
<dbReference type="InterPro" id="IPR012910">
    <property type="entry name" value="Plug_dom"/>
</dbReference>
<evidence type="ECO:0000313" key="10">
    <source>
        <dbReference type="EMBL" id="MCW3482983.1"/>
    </source>
</evidence>
<dbReference type="RefSeq" id="WP_264727853.1">
    <property type="nucleotide sequence ID" value="NZ_JAPDNR010000001.1"/>
</dbReference>
<sequence>MKKIFFLISVCCAGYTAAQAQEVISGKIQNPAGKGLAGIAVVAAGSTDTVRTGAGGKFALNVPALPVKLLLHGNHYLFQEVQVTSNDFLTLIMKNQGRELQEVKVSSPILKHAASNFDVVEVEGAKLQYTFEANPVNALRARVPGLQMSATAGGVTSGTNMVIRGMKSVVGSNQPLFVLDGIPIENETSGANQFGGQDWGNSLKELNAYDIASVTVLKGAAAVSRYGARGLNGVIALTTQTATGNKGWHFEVNGGYSMGEVYSAPSLISPQVARESGDPKLAFLANASNNYLHSFQRANAQLGNVVISRVTDKGKYRLSYTGDYNKGTYYGNTLDKHNIMFRADNQWSRKWRTQAGVIYNHSTARNAPSIGAQKFASLGNAFIEYPTDFNPGANRDPLESETAWWLYGQNAAKKNQTLRAYLQSTWELSPYLQLVANGSYSTYRTRTDEHATGYMERLLGKESLYHQEKAYRNNAKEYTNDYLAKLQLNYQRQFGEMGIKASAAYDFWHTNGGIRGTAFNAADPNAARFETGNEWLTIQRYNDASALKEAAYFDVRNANQKTIHGALLALEVSWFNKLFLTGTARMDNITTIPDLDPVGKLRYLYPSVGASYVMQQDLRRWTGAGLHWLDAFKLRANAGRTGNVTGLFHYASAVTGDMELPYPTHRTLYKPYYTSNGNWGMRNYQTGFSIENAWEYELGAEFSVLNDRIGGSVTWYNRNTENKLYDIVAPLSVYNKPLRYVTAAVKNQGWEIQLNAVPVLTKDFKWTTTLNFAANRNRFGKITASGSDQLSLGASQQDVSLMGTLQGSFGTLLSSYAHKYNGDGQPLLDAALQYVPSGVPVKIGDATPSWIGGWENSVEFKGFRLSCLLDVKMGGDVWSGTYALLYQRGALENTAFGRTAGLGGIRRMTKTWHTDPETGKNVVVYRETYDGIAPKGVFDGGVTLYGKDVSGLTFQQAQEAVGRDEKGEYRLQPLAASDYYAGFHDRAGVKDEAVFENSYIALREVSLSYKLPNKLADCRIGVTGRNLGYLYRSLPYGLNPDGSYNNRNGGAFEYAALLPVRTWGAFIQLRF</sequence>
<keyword evidence="3 7" id="KW-1134">Transmembrane beta strand</keyword>
<gene>
    <name evidence="10" type="ORF">OL497_03725</name>
</gene>